<comment type="caution">
    <text evidence="3">The sequence shown here is derived from an EMBL/GenBank/DDBJ whole genome shotgun (WGS) entry which is preliminary data.</text>
</comment>
<evidence type="ECO:0000259" key="2">
    <source>
        <dbReference type="Pfam" id="PF07883"/>
    </source>
</evidence>
<dbReference type="SUPFAM" id="SSF51182">
    <property type="entry name" value="RmlC-like cupins"/>
    <property type="match status" value="1"/>
</dbReference>
<dbReference type="InterPro" id="IPR013096">
    <property type="entry name" value="Cupin_2"/>
</dbReference>
<dbReference type="OrthoDB" id="192542at2157"/>
<dbReference type="RefSeq" id="WP_114448771.1">
    <property type="nucleotide sequence ID" value="NZ_QPHM01000001.1"/>
</dbReference>
<evidence type="ECO:0000313" key="3">
    <source>
        <dbReference type="EMBL" id="RCU47223.1"/>
    </source>
</evidence>
<feature type="domain" description="Cupin type-2" evidence="2">
    <location>
        <begin position="38"/>
        <end position="100"/>
    </location>
</feature>
<organism evidence="3 4">
    <name type="scientific">Haloplanus salinus</name>
    <dbReference type="NCBI Taxonomy" id="1126245"/>
    <lineage>
        <taxon>Archaea</taxon>
        <taxon>Methanobacteriati</taxon>
        <taxon>Methanobacteriota</taxon>
        <taxon>Stenosarchaea group</taxon>
        <taxon>Halobacteria</taxon>
        <taxon>Halobacteriales</taxon>
        <taxon>Haloferacaceae</taxon>
        <taxon>Haloplanus</taxon>
    </lineage>
</organism>
<dbReference type="InterPro" id="IPR011051">
    <property type="entry name" value="RmlC_Cupin_sf"/>
</dbReference>
<dbReference type="EMBL" id="QPHM01000001">
    <property type="protein sequence ID" value="RCU47223.1"/>
    <property type="molecule type" value="Genomic_DNA"/>
</dbReference>
<dbReference type="Gene3D" id="2.60.120.10">
    <property type="entry name" value="Jelly Rolls"/>
    <property type="match status" value="1"/>
</dbReference>
<sequence>MGYHVVDTDEIEPDPDRPCTRRSLSDPGGLTNMAINRYTAAPGEELPLAYHYHDDQEEAFYVLSGTLHVKTPEGTLQAGPDTLLTVEPDSPQFAYNPEDAAESVDVVAIGAPAIDDVHAYDPDS</sequence>
<evidence type="ECO:0000256" key="1">
    <source>
        <dbReference type="SAM" id="MobiDB-lite"/>
    </source>
</evidence>
<dbReference type="Proteomes" id="UP000252189">
    <property type="component" value="Unassembled WGS sequence"/>
</dbReference>
<feature type="region of interest" description="Disordered" evidence="1">
    <location>
        <begin position="1"/>
        <end position="28"/>
    </location>
</feature>
<reference evidence="3 4" key="1">
    <citation type="submission" date="2018-07" db="EMBL/GenBank/DDBJ databases">
        <title>Genome sequences of Haloplanus salinus JCM 18368T.</title>
        <authorList>
            <person name="Kim Y.B."/>
            <person name="Roh S.W."/>
        </authorList>
    </citation>
    <scope>NUCLEOTIDE SEQUENCE [LARGE SCALE GENOMIC DNA]</scope>
    <source>
        <strain evidence="3 4">JCM 18368</strain>
    </source>
</reference>
<protein>
    <submittedName>
        <fullName evidence="3">Cupin domain-containing protein</fullName>
    </submittedName>
</protein>
<keyword evidence="4" id="KW-1185">Reference proteome</keyword>
<accession>A0A368NB30</accession>
<name>A0A368NB30_9EURY</name>
<proteinExistence type="predicted"/>
<gene>
    <name evidence="3" type="ORF">DU504_07850</name>
</gene>
<dbReference type="Pfam" id="PF07883">
    <property type="entry name" value="Cupin_2"/>
    <property type="match status" value="1"/>
</dbReference>
<evidence type="ECO:0000313" key="4">
    <source>
        <dbReference type="Proteomes" id="UP000252189"/>
    </source>
</evidence>
<dbReference type="AlphaFoldDB" id="A0A368NB30"/>
<dbReference type="InterPro" id="IPR014710">
    <property type="entry name" value="RmlC-like_jellyroll"/>
</dbReference>